<comment type="caution">
    <text evidence="2">The sequence shown here is derived from an EMBL/GenBank/DDBJ whole genome shotgun (WGS) entry which is preliminary data.</text>
</comment>
<dbReference type="InterPro" id="IPR007253">
    <property type="entry name" value="Cell_wall-bd_2"/>
</dbReference>
<dbReference type="Pfam" id="PF04122">
    <property type="entry name" value="CW_binding_2"/>
    <property type="match status" value="2"/>
</dbReference>
<evidence type="ECO:0008006" key="4">
    <source>
        <dbReference type="Google" id="ProtNLM"/>
    </source>
</evidence>
<dbReference type="AlphaFoldDB" id="D3MUA1"/>
<dbReference type="PANTHER" id="PTHR30032:SF8">
    <property type="entry name" value="GERMINATION-SPECIFIC N-ACETYLMURAMOYL-L-ALANINE AMIDASE"/>
    <property type="match status" value="1"/>
</dbReference>
<dbReference type="GeneID" id="79843503"/>
<dbReference type="EMBL" id="ADJN01000066">
    <property type="protein sequence ID" value="EFD04291.1"/>
    <property type="molecule type" value="Genomic_DNA"/>
</dbReference>
<dbReference type="RefSeq" id="WP_002844575.1">
    <property type="nucleotide sequence ID" value="NZ_ADJN01000066.1"/>
</dbReference>
<evidence type="ECO:0000313" key="2">
    <source>
        <dbReference type="EMBL" id="EFD04291.1"/>
    </source>
</evidence>
<feature type="signal peptide" evidence="1">
    <location>
        <begin position="1"/>
        <end position="25"/>
    </location>
</feature>
<organism evidence="2 3">
    <name type="scientific">Peptostreptococcus anaerobius 653-L</name>
    <dbReference type="NCBI Taxonomy" id="596329"/>
    <lineage>
        <taxon>Bacteria</taxon>
        <taxon>Bacillati</taxon>
        <taxon>Bacillota</taxon>
        <taxon>Clostridia</taxon>
        <taxon>Peptostreptococcales</taxon>
        <taxon>Peptostreptococcaceae</taxon>
        <taxon>Peptostreptococcus</taxon>
    </lineage>
</organism>
<dbReference type="InterPro" id="IPR051922">
    <property type="entry name" value="Bact_Sporulation_Assoc"/>
</dbReference>
<reference evidence="2 3" key="1">
    <citation type="submission" date="2010-01" db="EMBL/GenBank/DDBJ databases">
        <authorList>
            <person name="Dodson R."/>
            <person name="Madupu R."/>
            <person name="Durkin A.S."/>
            <person name="Torralba M."/>
            <person name="Methe B."/>
            <person name="Sutton G.G."/>
            <person name="Strausberg R.L."/>
            <person name="Nelson K.E."/>
        </authorList>
    </citation>
    <scope>NUCLEOTIDE SEQUENCE [LARGE SCALE GENOMIC DNA]</scope>
    <source>
        <strain evidence="2 3">653-L</strain>
    </source>
</reference>
<accession>D3MUA1</accession>
<keyword evidence="1" id="KW-0732">Signal</keyword>
<dbReference type="eggNOG" id="COG2247">
    <property type="taxonomic scope" value="Bacteria"/>
</dbReference>
<gene>
    <name evidence="2" type="ORF">HMPREF0631_1233</name>
</gene>
<sequence length="427" mass="47756">MNYKKSLALAMVSTLTLTSSSLVFAESDLSSEMSKMVDASSTIKYGPNKGQRYVLGDDMIRESLSKFISNIKIKKISNDRLKCLPEFCIEGQGFSIGFYYKLANEKENIGVLEKFNKDSNKNEYYVFYTEESMIEPIMEILNKDESVSIDTSRNFWQLESQKTRIDTAIMISQASFARAKIAVLVGENSIADSLSAAGLAGDVDGPILLSAKDKLDENLLKELERLHVEQIAICSGDEVISSKVRDELTVKGFKIRDYAGKNRYETSNNIARSMKISGEYIICSGENFNDVPSISQYSYERKLPLLLTRYDKLPIEIDKRLKKGDKCLLVGGALTISPEVVKVLEKKGIINTRLAGKNRFDTSKVILDNLYKGTTSRLAITDKDPIIGIATAPMSVKYKKPLLIQRTNINGYAKDNMDKGHLAFIIK</sequence>
<keyword evidence="3" id="KW-1185">Reference proteome</keyword>
<proteinExistence type="predicted"/>
<dbReference type="OrthoDB" id="1750691at2"/>
<dbReference type="Proteomes" id="UP000004206">
    <property type="component" value="Unassembled WGS sequence"/>
</dbReference>
<dbReference type="Gene3D" id="3.40.50.12090">
    <property type="match status" value="2"/>
</dbReference>
<dbReference type="PANTHER" id="PTHR30032">
    <property type="entry name" value="N-ACETYLMURAMOYL-L-ALANINE AMIDASE-RELATED"/>
    <property type="match status" value="1"/>
</dbReference>
<name>D3MUA1_9FIRM</name>
<feature type="chain" id="PRO_5003048608" description="Cell wall binding repeat 2" evidence="1">
    <location>
        <begin position="26"/>
        <end position="427"/>
    </location>
</feature>
<evidence type="ECO:0000256" key="1">
    <source>
        <dbReference type="SAM" id="SignalP"/>
    </source>
</evidence>
<evidence type="ECO:0000313" key="3">
    <source>
        <dbReference type="Proteomes" id="UP000004206"/>
    </source>
</evidence>
<protein>
    <recommendedName>
        <fullName evidence="4">Cell wall binding repeat 2</fullName>
    </recommendedName>
</protein>